<keyword evidence="4 10" id="KW-0808">Transferase</keyword>
<keyword evidence="6 10" id="KW-0573">Peptidoglycan synthesis</keyword>
<evidence type="ECO:0000256" key="7">
    <source>
        <dbReference type="ARBA" id="ARBA00023136"/>
    </source>
</evidence>
<dbReference type="InterPro" id="IPR007235">
    <property type="entry name" value="Glyco_trans_28_C"/>
</dbReference>
<gene>
    <name evidence="10 14" type="primary">murG</name>
    <name evidence="13" type="ORF">BGI27_08830</name>
    <name evidence="14" type="ORF">CGU29_11550</name>
</gene>
<comment type="similarity">
    <text evidence="10">Belongs to the glycosyltransferase 28 family. MurG subfamily.</text>
</comment>
<feature type="binding site" evidence="10">
    <location>
        <position position="164"/>
    </location>
    <ligand>
        <name>UDP-N-acetyl-alpha-D-glucosamine</name>
        <dbReference type="ChEBI" id="CHEBI:57705"/>
    </ligand>
</feature>
<dbReference type="GO" id="GO:0005886">
    <property type="term" value="C:plasma membrane"/>
    <property type="evidence" value="ECO:0007669"/>
    <property type="project" value="UniProtKB-SubCell"/>
</dbReference>
<feature type="binding site" evidence="10">
    <location>
        <begin position="16"/>
        <end position="18"/>
    </location>
    <ligand>
        <name>UDP-N-acetyl-alpha-D-glucosamine</name>
        <dbReference type="ChEBI" id="CHEBI:57705"/>
    </ligand>
</feature>
<dbReference type="GO" id="GO:0071555">
    <property type="term" value="P:cell wall organization"/>
    <property type="evidence" value="ECO:0007669"/>
    <property type="project" value="UniProtKB-KW"/>
</dbReference>
<feature type="binding site" evidence="10">
    <location>
        <begin position="265"/>
        <end position="270"/>
    </location>
    <ligand>
        <name>UDP-N-acetyl-alpha-D-glucosamine</name>
        <dbReference type="ChEBI" id="CHEBI:57705"/>
    </ligand>
</feature>
<dbReference type="GO" id="GO:0050511">
    <property type="term" value="F:undecaprenyldiphospho-muramoylpentapeptide beta-N-acetylglucosaminyltransferase activity"/>
    <property type="evidence" value="ECO:0007669"/>
    <property type="project" value="UniProtKB-UniRule"/>
</dbReference>
<dbReference type="Proteomes" id="UP000216107">
    <property type="component" value="Unassembled WGS sequence"/>
</dbReference>
<comment type="catalytic activity">
    <reaction evidence="10">
        <text>di-trans,octa-cis-undecaprenyl diphospho-N-acetyl-alpha-D-muramoyl-L-alanyl-D-glutamyl-meso-2,6-diaminopimeloyl-D-alanyl-D-alanine + UDP-N-acetyl-alpha-D-glucosamine = di-trans,octa-cis-undecaprenyl diphospho-[N-acetyl-alpha-D-glucosaminyl-(1-&gt;4)]-N-acetyl-alpha-D-muramoyl-L-alanyl-D-glutamyl-meso-2,6-diaminopimeloyl-D-alanyl-D-alanine + UDP + H(+)</text>
        <dbReference type="Rhea" id="RHEA:31227"/>
        <dbReference type="ChEBI" id="CHEBI:15378"/>
        <dbReference type="ChEBI" id="CHEBI:57705"/>
        <dbReference type="ChEBI" id="CHEBI:58223"/>
        <dbReference type="ChEBI" id="CHEBI:61387"/>
        <dbReference type="ChEBI" id="CHEBI:61388"/>
        <dbReference type="EC" id="2.4.1.227"/>
    </reaction>
</comment>
<evidence type="ECO:0000256" key="8">
    <source>
        <dbReference type="ARBA" id="ARBA00023306"/>
    </source>
</evidence>
<dbReference type="HAMAP" id="MF_00033">
    <property type="entry name" value="MurG"/>
    <property type="match status" value="1"/>
</dbReference>
<dbReference type="Proteomes" id="UP000623509">
    <property type="component" value="Unassembled WGS sequence"/>
</dbReference>
<evidence type="ECO:0000313" key="15">
    <source>
        <dbReference type="Proteomes" id="UP000216107"/>
    </source>
</evidence>
<organism evidence="14 15">
    <name type="scientific">Candidatus Dactylopiibacterium carminicum</name>
    <dbReference type="NCBI Taxonomy" id="857335"/>
    <lineage>
        <taxon>Bacteria</taxon>
        <taxon>Pseudomonadati</taxon>
        <taxon>Pseudomonadota</taxon>
        <taxon>Betaproteobacteria</taxon>
        <taxon>Rhodocyclales</taxon>
        <taxon>Rhodocyclaceae</taxon>
        <taxon>Candidatus Dactylopiibacterium</taxon>
    </lineage>
</organism>
<feature type="domain" description="Glycosyltransferase family 28 N-terminal" evidence="11">
    <location>
        <begin position="10"/>
        <end position="146"/>
    </location>
</feature>
<dbReference type="GO" id="GO:0051301">
    <property type="term" value="P:cell division"/>
    <property type="evidence" value="ECO:0007669"/>
    <property type="project" value="UniProtKB-KW"/>
</dbReference>
<dbReference type="Pfam" id="PF04101">
    <property type="entry name" value="Glyco_tran_28_C"/>
    <property type="match status" value="1"/>
</dbReference>
<feature type="binding site" evidence="10">
    <location>
        <position position="291"/>
    </location>
    <ligand>
        <name>UDP-N-acetyl-alpha-D-glucosamine</name>
        <dbReference type="ChEBI" id="CHEBI:57705"/>
    </ligand>
</feature>
<comment type="function">
    <text evidence="10">Cell wall formation. Catalyzes the transfer of a GlcNAc subunit on undecaprenyl-pyrophosphoryl-MurNAc-pentapeptide (lipid intermediate I) to form undecaprenyl-pyrophosphoryl-MurNAc-(pentapeptide)GlcNAc (lipid intermediate II).</text>
</comment>
<dbReference type="GO" id="GO:0008360">
    <property type="term" value="P:regulation of cell shape"/>
    <property type="evidence" value="ECO:0007669"/>
    <property type="project" value="UniProtKB-KW"/>
</dbReference>
<keyword evidence="5 10" id="KW-0133">Cell shape</keyword>
<keyword evidence="1 10" id="KW-1003">Cell membrane</keyword>
<dbReference type="GO" id="GO:0009252">
    <property type="term" value="P:peptidoglycan biosynthetic process"/>
    <property type="evidence" value="ECO:0007669"/>
    <property type="project" value="UniProtKB-UniRule"/>
</dbReference>
<feature type="domain" description="Glycosyl transferase family 28 C-terminal" evidence="12">
    <location>
        <begin position="186"/>
        <end position="339"/>
    </location>
</feature>
<reference evidence="13 16" key="1">
    <citation type="submission" date="2016-08" db="EMBL/GenBank/DDBJ databases">
        <title>Candidatus Dactylopiibacterium carminicum genome sequence.</title>
        <authorList>
            <person name="Ramirez-Puebla S.T."/>
            <person name="Ormeno-Orrillo E."/>
            <person name="Vera-Ponce De Leon A."/>
            <person name="Luis L."/>
            <person name="Sanchez-Flores A."/>
            <person name="Monica R."/>
            <person name="Martinez-Romero E."/>
        </authorList>
    </citation>
    <scope>NUCLEOTIDE SEQUENCE [LARGE SCALE GENOMIC DNA]</scope>
    <source>
        <strain evidence="13">END1</strain>
    </source>
</reference>
<dbReference type="EMBL" id="NMRN01000038">
    <property type="protein sequence ID" value="PAS92437.1"/>
    <property type="molecule type" value="Genomic_DNA"/>
</dbReference>
<feature type="binding site" evidence="10">
    <location>
        <position position="128"/>
    </location>
    <ligand>
        <name>UDP-N-acetyl-alpha-D-glucosamine</name>
        <dbReference type="ChEBI" id="CHEBI:57705"/>
    </ligand>
</feature>
<evidence type="ECO:0000256" key="2">
    <source>
        <dbReference type="ARBA" id="ARBA00022618"/>
    </source>
</evidence>
<accession>A0A272EQP5</accession>
<dbReference type="GO" id="GO:0005975">
    <property type="term" value="P:carbohydrate metabolic process"/>
    <property type="evidence" value="ECO:0007669"/>
    <property type="project" value="InterPro"/>
</dbReference>
<evidence type="ECO:0000259" key="12">
    <source>
        <dbReference type="Pfam" id="PF04101"/>
    </source>
</evidence>
<dbReference type="RefSeq" id="WP_095524518.1">
    <property type="nucleotide sequence ID" value="NZ_MDUX01000024.1"/>
</dbReference>
<evidence type="ECO:0000256" key="10">
    <source>
        <dbReference type="HAMAP-Rule" id="MF_00033"/>
    </source>
</evidence>
<evidence type="ECO:0000256" key="3">
    <source>
        <dbReference type="ARBA" id="ARBA00022676"/>
    </source>
</evidence>
<proteinExistence type="inferred from homology"/>
<dbReference type="NCBIfam" id="TIGR01133">
    <property type="entry name" value="murG"/>
    <property type="match status" value="1"/>
</dbReference>
<evidence type="ECO:0000256" key="6">
    <source>
        <dbReference type="ARBA" id="ARBA00022984"/>
    </source>
</evidence>
<dbReference type="Gene3D" id="3.40.50.2000">
    <property type="entry name" value="Glycogen Phosphorylase B"/>
    <property type="match status" value="2"/>
</dbReference>
<evidence type="ECO:0000259" key="11">
    <source>
        <dbReference type="Pfam" id="PF03033"/>
    </source>
</evidence>
<evidence type="ECO:0000313" key="16">
    <source>
        <dbReference type="Proteomes" id="UP000623509"/>
    </source>
</evidence>
<feature type="binding site" evidence="10">
    <location>
        <position position="246"/>
    </location>
    <ligand>
        <name>UDP-N-acetyl-alpha-D-glucosamine</name>
        <dbReference type="ChEBI" id="CHEBI:57705"/>
    </ligand>
</feature>
<dbReference type="EMBL" id="MDUX01000024">
    <property type="protein sequence ID" value="KAF7599275.1"/>
    <property type="molecule type" value="Genomic_DNA"/>
</dbReference>
<dbReference type="CDD" id="cd03785">
    <property type="entry name" value="GT28_MurG"/>
    <property type="match status" value="1"/>
</dbReference>
<dbReference type="EC" id="2.4.1.227" evidence="10"/>
<dbReference type="Pfam" id="PF03033">
    <property type="entry name" value="Glyco_transf_28"/>
    <property type="match status" value="1"/>
</dbReference>
<dbReference type="PANTHER" id="PTHR21015:SF22">
    <property type="entry name" value="GLYCOSYLTRANSFERASE"/>
    <property type="match status" value="1"/>
</dbReference>
<protein>
    <recommendedName>
        <fullName evidence="10">UDP-N-acetylglucosamine--N-acetylmuramyl-(pentapeptide) pyrophosphoryl-undecaprenol N-acetylglucosamine transferase</fullName>
        <ecNumber evidence="10">2.4.1.227</ecNumber>
    </recommendedName>
    <alternativeName>
        <fullName evidence="10">Undecaprenyl-PP-MurNAc-pentapeptide-UDPGlcNAc GlcNAc transferase</fullName>
    </alternativeName>
</protein>
<evidence type="ECO:0000256" key="5">
    <source>
        <dbReference type="ARBA" id="ARBA00022960"/>
    </source>
</evidence>
<reference evidence="14 15" key="2">
    <citation type="submission" date="2017-07" db="EMBL/GenBank/DDBJ databases">
        <title>Candidatus Dactylopiibacterium carminicum, a nitrogen-fixing symbiont of the cochineal insect Dactylopius coccus and Dactylopius opuntiae (Hemiptera: Coccoidea: Dactylopiidae).</title>
        <authorList>
            <person name="Vera A."/>
        </authorList>
    </citation>
    <scope>NUCLEOTIDE SEQUENCE [LARGE SCALE GENOMIC DNA]</scope>
    <source>
        <strain evidence="14 15">NFDCM</strain>
    </source>
</reference>
<sequence>MPAQRAPKLLVMAGGTGGHIYPGVAVAETLRARGWQIAWLGNEDRMEGRIVPAYGYELAWIRFGALRGKGLRAKLLLPLNLLRGFWQAWRAIHRVQPDVVLGMGGYVSFPGGMMASLQGRPLVVHEQNSVAGLSNRVLAGVADAVLAGFPDAIAKARHVGNPVREDIAALPAPTRRFAGRAGPLRILVVGGSLGAEALNRVLPEALAKIPAEECPVVTHQSGERQIEALRAAYAAAGVEGELLPFIGDMARRYAEADLVICRAGALTVAELAAAGVASILVPFPHAVDDHQTGNARYLADKGAALLLPQAALTAEALAAQIRALDRDRLLAMAEAARALARPEAAAAAADCCEALARRRPA</sequence>
<evidence type="ECO:0000313" key="14">
    <source>
        <dbReference type="EMBL" id="PAS92437.1"/>
    </source>
</evidence>
<dbReference type="InterPro" id="IPR006009">
    <property type="entry name" value="GlcNAc_MurG"/>
</dbReference>
<feature type="binding site" evidence="10">
    <location>
        <position position="192"/>
    </location>
    <ligand>
        <name>UDP-N-acetyl-alpha-D-glucosamine</name>
        <dbReference type="ChEBI" id="CHEBI:57705"/>
    </ligand>
</feature>
<dbReference type="UniPathway" id="UPA00219"/>
<dbReference type="AlphaFoldDB" id="A0A272EQP5"/>
<keyword evidence="16" id="KW-1185">Reference proteome</keyword>
<evidence type="ECO:0000256" key="4">
    <source>
        <dbReference type="ARBA" id="ARBA00022679"/>
    </source>
</evidence>
<evidence type="ECO:0000256" key="9">
    <source>
        <dbReference type="ARBA" id="ARBA00023316"/>
    </source>
</evidence>
<comment type="pathway">
    <text evidence="10">Cell wall biogenesis; peptidoglycan biosynthesis.</text>
</comment>
<comment type="subcellular location">
    <subcellularLocation>
        <location evidence="10">Cell membrane</location>
        <topology evidence="10">Peripheral membrane protein</topology>
        <orientation evidence="10">Cytoplasmic side</orientation>
    </subcellularLocation>
</comment>
<evidence type="ECO:0000313" key="13">
    <source>
        <dbReference type="EMBL" id="KAF7599275.1"/>
    </source>
</evidence>
<keyword evidence="8 10" id="KW-0131">Cell cycle</keyword>
<keyword evidence="3 10" id="KW-0328">Glycosyltransferase</keyword>
<keyword evidence="7 10" id="KW-0472">Membrane</keyword>
<dbReference type="OrthoDB" id="9808936at2"/>
<dbReference type="SUPFAM" id="SSF53756">
    <property type="entry name" value="UDP-Glycosyltransferase/glycogen phosphorylase"/>
    <property type="match status" value="1"/>
</dbReference>
<dbReference type="InterPro" id="IPR004276">
    <property type="entry name" value="GlycoTrans_28_N"/>
</dbReference>
<keyword evidence="2 10" id="KW-0132">Cell division</keyword>
<name>A0A272EQP5_9RHOO</name>
<dbReference type="PANTHER" id="PTHR21015">
    <property type="entry name" value="UDP-N-ACETYLGLUCOSAMINE--N-ACETYLMURAMYL-(PENTAPEPTIDE) PYROPHOSPHORYL-UNDECAPRENOL N-ACETYLGLUCOSAMINE TRANSFERASE 1"/>
    <property type="match status" value="1"/>
</dbReference>
<evidence type="ECO:0000256" key="1">
    <source>
        <dbReference type="ARBA" id="ARBA00022475"/>
    </source>
</evidence>
<keyword evidence="9 10" id="KW-0961">Cell wall biogenesis/degradation</keyword>
<comment type="caution">
    <text evidence="14">The sequence shown here is derived from an EMBL/GenBank/DDBJ whole genome shotgun (WGS) entry which is preliminary data.</text>
</comment>